<evidence type="ECO:0000256" key="4">
    <source>
        <dbReference type="ARBA" id="ARBA00023157"/>
    </source>
</evidence>
<keyword evidence="6" id="KW-0472">Membrane</keyword>
<evidence type="ECO:0000256" key="2">
    <source>
        <dbReference type="ARBA" id="ARBA00022525"/>
    </source>
</evidence>
<dbReference type="CTD" id="129080"/>
<evidence type="ECO:0000256" key="1">
    <source>
        <dbReference type="ARBA" id="ARBA00004613"/>
    </source>
</evidence>
<evidence type="ECO:0000256" key="5">
    <source>
        <dbReference type="SAM" id="MobiDB-lite"/>
    </source>
</evidence>
<feature type="compositionally biased region" description="Pro residues" evidence="5">
    <location>
        <begin position="332"/>
        <end position="344"/>
    </location>
</feature>
<feature type="region of interest" description="Disordered" evidence="5">
    <location>
        <begin position="203"/>
        <end position="409"/>
    </location>
</feature>
<dbReference type="InterPro" id="IPR011489">
    <property type="entry name" value="EMI_domain"/>
</dbReference>
<dbReference type="FunCoup" id="A0A6P8S7W6">
    <property type="interactions" value="8"/>
</dbReference>
<dbReference type="AlphaFoldDB" id="A0A6P8S7W6"/>
<dbReference type="Pfam" id="PF07546">
    <property type="entry name" value="EMI"/>
    <property type="match status" value="1"/>
</dbReference>
<evidence type="ECO:0000259" key="7">
    <source>
        <dbReference type="PROSITE" id="PS51041"/>
    </source>
</evidence>
<keyword evidence="4" id="KW-1015">Disulfide bond</keyword>
<protein>
    <submittedName>
        <fullName evidence="9">EMI domain-containing protein 1 isoform X1</fullName>
    </submittedName>
</protein>
<dbReference type="KEGG" id="gsh:117366070"/>
<proteinExistence type="predicted"/>
<dbReference type="Pfam" id="PF01391">
    <property type="entry name" value="Collagen"/>
    <property type="match status" value="1"/>
</dbReference>
<dbReference type="PANTHER" id="PTHR15427:SF23">
    <property type="entry name" value="EMI DOMAIN-CONTAINING PROTEIN 1"/>
    <property type="match status" value="1"/>
</dbReference>
<dbReference type="OrthoDB" id="9837521at2759"/>
<keyword evidence="3" id="KW-0732">Signal</keyword>
<evidence type="ECO:0000256" key="6">
    <source>
        <dbReference type="SAM" id="Phobius"/>
    </source>
</evidence>
<dbReference type="Proteomes" id="UP000515159">
    <property type="component" value="Chromosome 8"/>
</dbReference>
<feature type="compositionally biased region" description="Low complexity" evidence="5">
    <location>
        <begin position="359"/>
        <end position="369"/>
    </location>
</feature>
<feature type="transmembrane region" description="Helical" evidence="6">
    <location>
        <begin position="12"/>
        <end position="30"/>
    </location>
</feature>
<dbReference type="InParanoid" id="A0A6P8S7W6"/>
<keyword evidence="2" id="KW-0964">Secreted</keyword>
<dbReference type="InterPro" id="IPR050392">
    <property type="entry name" value="Collagen/C1q_domain"/>
</dbReference>
<feature type="compositionally biased region" description="Pro residues" evidence="5">
    <location>
        <begin position="289"/>
        <end position="301"/>
    </location>
</feature>
<keyword evidence="8" id="KW-1185">Reference proteome</keyword>
<organism evidence="8 9">
    <name type="scientific">Geotrypetes seraphini</name>
    <name type="common">Gaboon caecilian</name>
    <name type="synonym">Caecilia seraphini</name>
    <dbReference type="NCBI Taxonomy" id="260995"/>
    <lineage>
        <taxon>Eukaryota</taxon>
        <taxon>Metazoa</taxon>
        <taxon>Chordata</taxon>
        <taxon>Craniata</taxon>
        <taxon>Vertebrata</taxon>
        <taxon>Euteleostomi</taxon>
        <taxon>Amphibia</taxon>
        <taxon>Gymnophiona</taxon>
        <taxon>Geotrypetes</taxon>
    </lineage>
</organism>
<dbReference type="PROSITE" id="PS51041">
    <property type="entry name" value="EMI"/>
    <property type="match status" value="1"/>
</dbReference>
<keyword evidence="6" id="KW-0812">Transmembrane</keyword>
<keyword evidence="6" id="KW-1133">Transmembrane helix</keyword>
<comment type="subcellular location">
    <subcellularLocation>
        <location evidence="1">Secreted</location>
    </subcellularLocation>
</comment>
<feature type="compositionally biased region" description="Low complexity" evidence="5">
    <location>
        <begin position="275"/>
        <end position="287"/>
    </location>
</feature>
<name>A0A6P8S7W6_GEOSA</name>
<dbReference type="RefSeq" id="XP_033813043.1">
    <property type="nucleotide sequence ID" value="XM_033957152.1"/>
</dbReference>
<reference evidence="9" key="1">
    <citation type="submission" date="2025-08" db="UniProtKB">
        <authorList>
            <consortium name="RefSeq"/>
        </authorList>
    </citation>
    <scope>IDENTIFICATION</scope>
</reference>
<feature type="compositionally biased region" description="Pro residues" evidence="5">
    <location>
        <begin position="260"/>
        <end position="271"/>
    </location>
</feature>
<evidence type="ECO:0000313" key="8">
    <source>
        <dbReference type="Proteomes" id="UP000515159"/>
    </source>
</evidence>
<dbReference type="GO" id="GO:0005576">
    <property type="term" value="C:extracellular region"/>
    <property type="evidence" value="ECO:0007669"/>
    <property type="project" value="UniProtKB-SubCell"/>
</dbReference>
<dbReference type="GeneID" id="117366070"/>
<sequence>MGFCCQRKIGDLLYLCSLLLPMAIGTWSPAVQYQYSPLAKEHLVASRRNWCSYTVTRTTSCHVQNGTYLQRVYQNCRWPMSCSGGSYRTIVRPTYKVAYKTVTALEWKCCPGFSGIYCEEDAMAPSYAEVQDVVRASAAGRRLPNRSGAISGCLNCTEVMKLTERLSSLEAKVAQFSTSDSVIPVLPHGHLLAKGADASSNSFQLWGSPAAQGSPGDEGGTGSPRERVKGTIPATDGSQGPQGPRGEPGSRGASGVPGVKGPPGPPGPPGKPGRDGAAGAAGERGFPGPQGPPGPPGPLAPLGPTIPRIYEHGDPLLSNTFTELGGTGLLGPPGPPGPPGPIGPKGPIGFPGSPGPTGLPGTPGTLGTDGQRGEKGDRGPPGYPGERGLKGEPGDPGLNGEPGEKGQPDVSLKSFVQLQDQLDILIRRVTLLEEIIWPEPDSGSGAGPFSTSSPSFYRRKRNGLDDYRIISWTLAQRDNKEGH</sequence>
<gene>
    <name evidence="9" type="primary">EMID1</name>
</gene>
<feature type="region of interest" description="Disordered" evidence="5">
    <location>
        <begin position="439"/>
        <end position="458"/>
    </location>
</feature>
<evidence type="ECO:0000313" key="9">
    <source>
        <dbReference type="RefSeq" id="XP_033813043.1"/>
    </source>
</evidence>
<evidence type="ECO:0000256" key="3">
    <source>
        <dbReference type="ARBA" id="ARBA00022729"/>
    </source>
</evidence>
<accession>A0A6P8S7W6</accession>
<feature type="domain" description="EMI" evidence="7">
    <location>
        <begin position="47"/>
        <end position="120"/>
    </location>
</feature>
<dbReference type="InterPro" id="IPR008160">
    <property type="entry name" value="Collagen"/>
</dbReference>
<dbReference type="PANTHER" id="PTHR15427">
    <property type="entry name" value="EMILIN ELASTIN MICROFIBRIL INTERFACE-LOCATED PROTEIN ELASTIN MICROFIBRIL INTERFACER"/>
    <property type="match status" value="1"/>
</dbReference>